<dbReference type="Gene3D" id="3.40.50.720">
    <property type="entry name" value="NAD(P)-binding Rossmann-like Domain"/>
    <property type="match status" value="1"/>
</dbReference>
<dbReference type="Proteomes" id="UP000886876">
    <property type="component" value="Unassembled WGS sequence"/>
</dbReference>
<keyword evidence="4" id="KW-0520">NAD</keyword>
<dbReference type="InterPro" id="IPR006367">
    <property type="entry name" value="Sirohaem_synthase_N"/>
</dbReference>
<dbReference type="GO" id="GO:0019354">
    <property type="term" value="P:siroheme biosynthetic process"/>
    <property type="evidence" value="ECO:0007669"/>
    <property type="project" value="InterPro"/>
</dbReference>
<dbReference type="SUPFAM" id="SSF51735">
    <property type="entry name" value="NAD(P)-binding Rossmann-fold domains"/>
    <property type="match status" value="1"/>
</dbReference>
<reference evidence="7" key="1">
    <citation type="submission" date="2020-10" db="EMBL/GenBank/DDBJ databases">
        <authorList>
            <person name="Gilroy R."/>
        </authorList>
    </citation>
    <scope>NUCLEOTIDE SEQUENCE</scope>
    <source>
        <strain evidence="7">ChiHecec3B27-6122</strain>
    </source>
</reference>
<dbReference type="PANTHER" id="PTHR35330">
    <property type="entry name" value="SIROHEME BIOSYNTHESIS PROTEIN MET8"/>
    <property type="match status" value="1"/>
</dbReference>
<accession>A0A9D1K912</accession>
<dbReference type="Pfam" id="PF13241">
    <property type="entry name" value="NAD_binding_7"/>
    <property type="match status" value="1"/>
</dbReference>
<sequence length="205" mass="22148">MALFPLFIELDDADVLIVGGGRVALRKALSLADYGARVRLAAPEFCPELEADQRFELLRRGFEDADIEGARLVVAATGDRALNSRVSALCRERGVPVNVVDYPGECSFIFPALLRRGSLSAGVTTGGASPTAAAWARDRLAEALPEGFEDMLTALGEARPLVKERFPDISRRGGVFARLFGLCLRLGRAPDEAELAAFLEAEDER</sequence>
<reference evidence="7" key="2">
    <citation type="journal article" date="2021" name="PeerJ">
        <title>Extensive microbial diversity within the chicken gut microbiome revealed by metagenomics and culture.</title>
        <authorList>
            <person name="Gilroy R."/>
            <person name="Ravi A."/>
            <person name="Getino M."/>
            <person name="Pursley I."/>
            <person name="Horton D.L."/>
            <person name="Alikhan N.F."/>
            <person name="Baker D."/>
            <person name="Gharbi K."/>
            <person name="Hall N."/>
            <person name="Watson M."/>
            <person name="Adriaenssens E.M."/>
            <person name="Foster-Nyarko E."/>
            <person name="Jarju S."/>
            <person name="Secka A."/>
            <person name="Antonio M."/>
            <person name="Oren A."/>
            <person name="Chaudhuri R.R."/>
            <person name="La Ragione R."/>
            <person name="Hildebrand F."/>
            <person name="Pallen M.J."/>
        </authorList>
    </citation>
    <scope>NUCLEOTIDE SEQUENCE</scope>
    <source>
        <strain evidence="7">ChiHecec3B27-6122</strain>
    </source>
</reference>
<name>A0A9D1K912_9FIRM</name>
<dbReference type="InterPro" id="IPR042518">
    <property type="entry name" value="SirC_C"/>
</dbReference>
<dbReference type="AlphaFoldDB" id="A0A9D1K912"/>
<dbReference type="EMBL" id="DVJS01000236">
    <property type="protein sequence ID" value="HIS98185.1"/>
    <property type="molecule type" value="Genomic_DNA"/>
</dbReference>
<dbReference type="PANTHER" id="PTHR35330:SF1">
    <property type="entry name" value="SIROHEME BIOSYNTHESIS PROTEIN MET8"/>
    <property type="match status" value="1"/>
</dbReference>
<evidence type="ECO:0000256" key="4">
    <source>
        <dbReference type="ARBA" id="ARBA00023027"/>
    </source>
</evidence>
<evidence type="ECO:0000256" key="3">
    <source>
        <dbReference type="ARBA" id="ARBA00023002"/>
    </source>
</evidence>
<dbReference type="InterPro" id="IPR028161">
    <property type="entry name" value="Met8-like"/>
</dbReference>
<dbReference type="NCBIfam" id="TIGR01470">
    <property type="entry name" value="cysG_Nterm"/>
    <property type="match status" value="1"/>
</dbReference>
<evidence type="ECO:0000256" key="6">
    <source>
        <dbReference type="ARBA" id="ARBA00047561"/>
    </source>
</evidence>
<dbReference type="SUPFAM" id="SSF75615">
    <property type="entry name" value="Siroheme synthase middle domains-like"/>
    <property type="match status" value="1"/>
</dbReference>
<evidence type="ECO:0000313" key="7">
    <source>
        <dbReference type="EMBL" id="HIS98185.1"/>
    </source>
</evidence>
<organism evidence="7 8">
    <name type="scientific">Candidatus Scatomorpha pullistercoris</name>
    <dbReference type="NCBI Taxonomy" id="2840929"/>
    <lineage>
        <taxon>Bacteria</taxon>
        <taxon>Bacillati</taxon>
        <taxon>Bacillota</taxon>
        <taxon>Clostridia</taxon>
        <taxon>Eubacteriales</taxon>
        <taxon>Candidatus Scatomorpha</taxon>
    </lineage>
</organism>
<dbReference type="InterPro" id="IPR036291">
    <property type="entry name" value="NAD(P)-bd_dom_sf"/>
</dbReference>
<evidence type="ECO:0000256" key="5">
    <source>
        <dbReference type="ARBA" id="ARBA00023244"/>
    </source>
</evidence>
<comment type="pathway">
    <text evidence="1">Porphyrin-containing compound metabolism; siroheme biosynthesis; sirohydrochlorin from precorrin-2: step 1/1.</text>
</comment>
<proteinExistence type="predicted"/>
<comment type="caution">
    <text evidence="7">The sequence shown here is derived from an EMBL/GenBank/DDBJ whole genome shotgun (WGS) entry which is preliminary data.</text>
</comment>
<evidence type="ECO:0000256" key="1">
    <source>
        <dbReference type="ARBA" id="ARBA00005010"/>
    </source>
</evidence>
<dbReference type="Gene3D" id="1.10.8.610">
    <property type="entry name" value="SirC, precorrin-2 dehydrogenase, C-terminal helical domain-like"/>
    <property type="match status" value="1"/>
</dbReference>
<keyword evidence="5" id="KW-0627">Porphyrin biosynthesis</keyword>
<comment type="catalytic activity">
    <reaction evidence="6">
        <text>precorrin-2 + NAD(+) = sirohydrochlorin + NADH + 2 H(+)</text>
        <dbReference type="Rhea" id="RHEA:15613"/>
        <dbReference type="ChEBI" id="CHEBI:15378"/>
        <dbReference type="ChEBI" id="CHEBI:57540"/>
        <dbReference type="ChEBI" id="CHEBI:57945"/>
        <dbReference type="ChEBI" id="CHEBI:58351"/>
        <dbReference type="ChEBI" id="CHEBI:58827"/>
        <dbReference type="EC" id="1.3.1.76"/>
    </reaction>
</comment>
<gene>
    <name evidence="7" type="ORF">IAD42_09430</name>
</gene>
<protein>
    <recommendedName>
        <fullName evidence="2">precorrin-2 dehydrogenase</fullName>
        <ecNumber evidence="2">1.3.1.76</ecNumber>
    </recommendedName>
</protein>
<keyword evidence="3" id="KW-0560">Oxidoreductase</keyword>
<dbReference type="EC" id="1.3.1.76" evidence="2"/>
<evidence type="ECO:0000313" key="8">
    <source>
        <dbReference type="Proteomes" id="UP000886876"/>
    </source>
</evidence>
<dbReference type="GO" id="GO:0043115">
    <property type="term" value="F:precorrin-2 dehydrogenase activity"/>
    <property type="evidence" value="ECO:0007669"/>
    <property type="project" value="UniProtKB-EC"/>
</dbReference>
<dbReference type="GO" id="GO:0004325">
    <property type="term" value="F:ferrochelatase activity"/>
    <property type="evidence" value="ECO:0007669"/>
    <property type="project" value="InterPro"/>
</dbReference>
<evidence type="ECO:0000256" key="2">
    <source>
        <dbReference type="ARBA" id="ARBA00012400"/>
    </source>
</evidence>